<feature type="domain" description="WSC" evidence="3">
    <location>
        <begin position="377"/>
        <end position="473"/>
    </location>
</feature>
<dbReference type="Pfam" id="PF01822">
    <property type="entry name" value="WSC"/>
    <property type="match status" value="4"/>
</dbReference>
<dbReference type="Gene3D" id="2.130.10.80">
    <property type="entry name" value="Galactose oxidase/kelch, beta-propeller"/>
    <property type="match status" value="1"/>
</dbReference>
<dbReference type="InterPro" id="IPR013783">
    <property type="entry name" value="Ig-like_fold"/>
</dbReference>
<evidence type="ECO:0000256" key="2">
    <source>
        <dbReference type="SAM" id="SignalP"/>
    </source>
</evidence>
<accession>A0A8H7ACD0</accession>
<feature type="signal peptide" evidence="2">
    <location>
        <begin position="1"/>
        <end position="25"/>
    </location>
</feature>
<name>A0A8H7ACD0_9EURO</name>
<dbReference type="AlphaFoldDB" id="A0A8H7ACD0"/>
<feature type="domain" description="WSC" evidence="3">
    <location>
        <begin position="161"/>
        <end position="260"/>
    </location>
</feature>
<dbReference type="Pfam" id="PF07250">
    <property type="entry name" value="Glyoxal_oxid_N"/>
    <property type="match status" value="1"/>
</dbReference>
<dbReference type="SUPFAM" id="SSF81296">
    <property type="entry name" value="E set domains"/>
    <property type="match status" value="1"/>
</dbReference>
<dbReference type="InterPro" id="IPR015202">
    <property type="entry name" value="GO-like_E_set"/>
</dbReference>
<gene>
    <name evidence="4" type="ORF">GJ744_002103</name>
</gene>
<dbReference type="PANTHER" id="PTHR32208:SF105">
    <property type="entry name" value="COPPER RADICAL OXIDASE"/>
    <property type="match status" value="1"/>
</dbReference>
<dbReference type="EMBL" id="JAACFV010000134">
    <property type="protein sequence ID" value="KAF7504547.1"/>
    <property type="molecule type" value="Genomic_DNA"/>
</dbReference>
<evidence type="ECO:0000313" key="5">
    <source>
        <dbReference type="Proteomes" id="UP000606974"/>
    </source>
</evidence>
<dbReference type="CDD" id="cd02851">
    <property type="entry name" value="E_set_GO_C"/>
    <property type="match status" value="1"/>
</dbReference>
<dbReference type="InterPro" id="IPR014756">
    <property type="entry name" value="Ig_E-set"/>
</dbReference>
<dbReference type="Gene3D" id="2.60.40.10">
    <property type="entry name" value="Immunoglobulins"/>
    <property type="match status" value="1"/>
</dbReference>
<dbReference type="PANTHER" id="PTHR32208">
    <property type="entry name" value="SECRETED PROTEIN-RELATED"/>
    <property type="match status" value="1"/>
</dbReference>
<dbReference type="PROSITE" id="PS51212">
    <property type="entry name" value="WSC"/>
    <property type="match status" value="4"/>
</dbReference>
<organism evidence="4 5">
    <name type="scientific">Endocarpon pusillum</name>
    <dbReference type="NCBI Taxonomy" id="364733"/>
    <lineage>
        <taxon>Eukaryota</taxon>
        <taxon>Fungi</taxon>
        <taxon>Dikarya</taxon>
        <taxon>Ascomycota</taxon>
        <taxon>Pezizomycotina</taxon>
        <taxon>Eurotiomycetes</taxon>
        <taxon>Chaetothyriomycetidae</taxon>
        <taxon>Verrucariales</taxon>
        <taxon>Verrucariaceae</taxon>
        <taxon>Endocarpon</taxon>
    </lineage>
</organism>
<sequence>MASAFLQSAFASLLLLSSLITSATARASLAHRHIHNHVSKRDLPIATNLPQPWTHQGCYTDSTGSRTLSSAFYGDGNTMTSGSCIAFCAQKGYNYAGTEYASECFCGNKLASISTLASNSECNMGCTGQNTTQCGGPNRLTTFWNGQAPPTGPFENTGVDGWSPLGCYTDHGVANRTLTTIMPTTGGQPALTVALCTSACQKASFTLAGVEYGSECYCGNKTANGGARAPATNTGCNMACNGNQTELCGGADRLSLFGYKGAQANGWGYQGCYIDNAQGRILTNQQPDSTTNTVGRCIATCQSLGYSVAGMQYSSQCFCDNFLYNGAALTSDSDCNMPCSGQSTEMCGAGNRMSVYSNDTLRVYQPPAVQKTNLPGNWQYQGCLYDLANPRSLKYLLVLETNNTAQNCLSQCSKFGYGAGGMEYGRECWCGDEATVKSLGRTFYPESDCNMPCPGNATTICGSGERMSYYTWSGTPLNRWDFPTGTAAGKYEFLLGGVVIPLITTLAINGKVTFVEKHGTGAANTTGAYELDLAQVNNFTGAWRPMHLKTDVFCAAGLTLPDKAGRQINVGGWANDATFGVRLYTPDGSPGVWGVNDWEENVQEVHLQVGRWYPTGMIMANGSILVVGGQQGANGAPVPSLEILPKPAGGTVQYCDWLQRTDPYNLYPYLAVLPSGGVFVAYYNEARILDEISLETVKTLENIPAAVNDPKGGRTYPFEGTAVLMPQHAPYTDPLTVMICGGSTPGPEIALDNCVSVAPEEADPKWIIERMPSSRVISCMTALPDGTYLILNGGQQGRAGFGLAVNPNHNAVLYDPRKPVNQRMSVMAKTTIDRLYHSEAILLQDGRVLVSGSDPQDVRFEQEYRVEVFLPPYLLSGAKQPEFTIVNNQTSFGYGETITLNVRQYQGTAADLKVSMIGADSSTHGNSMGQRTIFPAVSCSGTTCTVTTPPNAHVSPPGWHQLFLLDGPTPSHSKWIRVGGDPAGLGNWPDFPDFTKPGV</sequence>
<dbReference type="InterPro" id="IPR009880">
    <property type="entry name" value="Glyoxal_oxidase_N"/>
</dbReference>
<feature type="chain" id="PRO_5034765901" description="WSC domain-containing protein" evidence="2">
    <location>
        <begin position="26"/>
        <end position="999"/>
    </location>
</feature>
<evidence type="ECO:0000313" key="4">
    <source>
        <dbReference type="EMBL" id="KAF7504547.1"/>
    </source>
</evidence>
<evidence type="ECO:0000256" key="1">
    <source>
        <dbReference type="ARBA" id="ARBA00022729"/>
    </source>
</evidence>
<dbReference type="InterPro" id="IPR037293">
    <property type="entry name" value="Gal_Oxidase_central_sf"/>
</dbReference>
<dbReference type="InterPro" id="IPR011043">
    <property type="entry name" value="Gal_Oxase/kelch_b-propeller"/>
</dbReference>
<protein>
    <recommendedName>
        <fullName evidence="3">WSC domain-containing protein</fullName>
    </recommendedName>
</protein>
<proteinExistence type="predicted"/>
<keyword evidence="5" id="KW-1185">Reference proteome</keyword>
<feature type="domain" description="WSC" evidence="3">
    <location>
        <begin position="52"/>
        <end position="146"/>
    </location>
</feature>
<feature type="domain" description="WSC" evidence="3">
    <location>
        <begin position="266"/>
        <end position="359"/>
    </location>
</feature>
<dbReference type="OrthoDB" id="5985073at2759"/>
<dbReference type="Proteomes" id="UP000606974">
    <property type="component" value="Unassembled WGS sequence"/>
</dbReference>
<dbReference type="InterPro" id="IPR002889">
    <property type="entry name" value="WSC_carb-bd"/>
</dbReference>
<reference evidence="4" key="1">
    <citation type="submission" date="2020-02" db="EMBL/GenBank/DDBJ databases">
        <authorList>
            <person name="Palmer J.M."/>
        </authorList>
    </citation>
    <scope>NUCLEOTIDE SEQUENCE</scope>
    <source>
        <strain evidence="4">EPUS1.4</strain>
        <tissue evidence="4">Thallus</tissue>
    </source>
</reference>
<keyword evidence="1 2" id="KW-0732">Signal</keyword>
<evidence type="ECO:0000259" key="3">
    <source>
        <dbReference type="PROSITE" id="PS51212"/>
    </source>
</evidence>
<comment type="caution">
    <text evidence="4">The sequence shown here is derived from an EMBL/GenBank/DDBJ whole genome shotgun (WGS) entry which is preliminary data.</text>
</comment>
<dbReference type="Pfam" id="PF09118">
    <property type="entry name" value="GO-like_E_set"/>
    <property type="match status" value="1"/>
</dbReference>
<dbReference type="SUPFAM" id="SSF50965">
    <property type="entry name" value="Galactose oxidase, central domain"/>
    <property type="match status" value="1"/>
</dbReference>
<dbReference type="SMART" id="SM00321">
    <property type="entry name" value="WSC"/>
    <property type="match status" value="4"/>
</dbReference>